<feature type="compositionally biased region" description="Basic and acidic residues" evidence="1">
    <location>
        <begin position="238"/>
        <end position="262"/>
    </location>
</feature>
<feature type="compositionally biased region" description="Low complexity" evidence="1">
    <location>
        <begin position="21"/>
        <end position="41"/>
    </location>
</feature>
<dbReference type="Proteomes" id="UP001516400">
    <property type="component" value="Unassembled WGS sequence"/>
</dbReference>
<evidence type="ECO:0000313" key="2">
    <source>
        <dbReference type="EMBL" id="KAL3283857.1"/>
    </source>
</evidence>
<protein>
    <submittedName>
        <fullName evidence="2">Uncharacterized protein</fullName>
    </submittedName>
</protein>
<feature type="region of interest" description="Disordered" evidence="1">
    <location>
        <begin position="209"/>
        <end position="264"/>
    </location>
</feature>
<feature type="compositionally biased region" description="Basic and acidic residues" evidence="1">
    <location>
        <begin position="159"/>
        <end position="171"/>
    </location>
</feature>
<feature type="compositionally biased region" description="Basic and acidic residues" evidence="1">
    <location>
        <begin position="591"/>
        <end position="622"/>
    </location>
</feature>
<proteinExistence type="predicted"/>
<feature type="compositionally biased region" description="Basic and acidic residues" evidence="1">
    <location>
        <begin position="63"/>
        <end position="85"/>
    </location>
</feature>
<dbReference type="PANTHER" id="PTHR15491">
    <property type="match status" value="1"/>
</dbReference>
<feature type="compositionally biased region" description="Low complexity" evidence="1">
    <location>
        <begin position="50"/>
        <end position="62"/>
    </location>
</feature>
<feature type="region of interest" description="Disordered" evidence="1">
    <location>
        <begin position="1"/>
        <end position="176"/>
    </location>
</feature>
<sequence length="634" mass="73386">MSYYRPSQTLAMTRGRGGYSPRGSSYRGSRGSRGNYGSPRGFSSFDSRPKYSSSDRYSSSRSSKFDDYRKPFRDSYSSRDRSPDRKKPRVEGYSSRHDSSYGSYGSRYDSSFSERRSFSGDRAVSYPRREEFRRPSGPPVSSRGGYRGRGGSRGSRILRTRDRLPPRRRMIESSYGIRKRMISSRANDFTRRLKISRLRSAIAARRAIKSDDNDDSDGEKEDKKDSDKEDNEDEEDMSEKKSPKKEDSEKHDDKAQSDEGRPKKMMIKLNCPHCNVNCITFRRYERHLTSRSHMIAMKRVAVKQKAILSQMRQAQRSAQNELEKSSNEDLQGRTNFCPLCKLNYKQKKAVHQSSEAHKNMKKFLMPYCKVCRGTFKSPMIYESHCCSIEHLKRKQRMENEASEDSNNEEADLENFTTIDSVGDVDEEETEKKGESDVKETVNVGIEKIKKVDAHYCELCKMYLPRVDESEMSKIIAKHCKMLIHMRRYVRYKEDRALEERAQKLQKKEIAEKEEKAKKVQDDDVPSATAKKNKADKSDVKKDELKEDGDENEAHSKSIDDEENKDDKMWADVDKDLGEILADADDDDEEDSSAKTKERYDRFKLSEKNGDEILKDVKDEEKISNGQSEDVKEES</sequence>
<feature type="compositionally biased region" description="Basic and acidic residues" evidence="1">
    <location>
        <begin position="551"/>
        <end position="577"/>
    </location>
</feature>
<feature type="compositionally biased region" description="Basic and acidic residues" evidence="1">
    <location>
        <begin position="532"/>
        <end position="544"/>
    </location>
</feature>
<feature type="region of interest" description="Disordered" evidence="1">
    <location>
        <begin position="509"/>
        <end position="634"/>
    </location>
</feature>
<dbReference type="PANTHER" id="PTHR15491:SF18">
    <property type="entry name" value="CIZ1 ZINC FINGER PROTEIN, ISOFORM A"/>
    <property type="match status" value="1"/>
</dbReference>
<feature type="compositionally biased region" description="Acidic residues" evidence="1">
    <location>
        <begin position="581"/>
        <end position="590"/>
    </location>
</feature>
<keyword evidence="3" id="KW-1185">Reference proteome</keyword>
<feature type="compositionally biased region" description="Basic and acidic residues" evidence="1">
    <location>
        <begin position="509"/>
        <end position="521"/>
    </location>
</feature>
<name>A0ABD2NZM7_9CUCU</name>
<comment type="caution">
    <text evidence="2">The sequence shown here is derived from an EMBL/GenBank/DDBJ whole genome shotgun (WGS) entry which is preliminary data.</text>
</comment>
<organism evidence="2 3">
    <name type="scientific">Cryptolaemus montrouzieri</name>
    <dbReference type="NCBI Taxonomy" id="559131"/>
    <lineage>
        <taxon>Eukaryota</taxon>
        <taxon>Metazoa</taxon>
        <taxon>Ecdysozoa</taxon>
        <taxon>Arthropoda</taxon>
        <taxon>Hexapoda</taxon>
        <taxon>Insecta</taxon>
        <taxon>Pterygota</taxon>
        <taxon>Neoptera</taxon>
        <taxon>Endopterygota</taxon>
        <taxon>Coleoptera</taxon>
        <taxon>Polyphaga</taxon>
        <taxon>Cucujiformia</taxon>
        <taxon>Coccinelloidea</taxon>
        <taxon>Coccinellidae</taxon>
        <taxon>Scymninae</taxon>
        <taxon>Scymnini</taxon>
        <taxon>Cryptolaemus</taxon>
    </lineage>
</organism>
<accession>A0ABD2NZM7</accession>
<feature type="compositionally biased region" description="Low complexity" evidence="1">
    <location>
        <begin position="100"/>
        <end position="111"/>
    </location>
</feature>
<evidence type="ECO:0000313" key="3">
    <source>
        <dbReference type="Proteomes" id="UP001516400"/>
    </source>
</evidence>
<dbReference type="InterPro" id="IPR026811">
    <property type="entry name" value="CIZ1"/>
</dbReference>
<feature type="compositionally biased region" description="Acidic residues" evidence="1">
    <location>
        <begin position="228"/>
        <end position="237"/>
    </location>
</feature>
<dbReference type="AlphaFoldDB" id="A0ABD2NZM7"/>
<dbReference type="EMBL" id="JABFTP020000165">
    <property type="protein sequence ID" value="KAL3283857.1"/>
    <property type="molecule type" value="Genomic_DNA"/>
</dbReference>
<evidence type="ECO:0000256" key="1">
    <source>
        <dbReference type="SAM" id="MobiDB-lite"/>
    </source>
</evidence>
<gene>
    <name evidence="2" type="ORF">HHI36_018026</name>
</gene>
<feature type="compositionally biased region" description="Polar residues" evidence="1">
    <location>
        <begin position="1"/>
        <end position="11"/>
    </location>
</feature>
<reference evidence="2 3" key="1">
    <citation type="journal article" date="2021" name="BMC Biol.">
        <title>Horizontally acquired antibacterial genes associated with adaptive radiation of ladybird beetles.</title>
        <authorList>
            <person name="Li H.S."/>
            <person name="Tang X.F."/>
            <person name="Huang Y.H."/>
            <person name="Xu Z.Y."/>
            <person name="Chen M.L."/>
            <person name="Du X.Y."/>
            <person name="Qiu B.Y."/>
            <person name="Chen P.T."/>
            <person name="Zhang W."/>
            <person name="Slipinski A."/>
            <person name="Escalona H.E."/>
            <person name="Waterhouse R.M."/>
            <person name="Zwick A."/>
            <person name="Pang H."/>
        </authorList>
    </citation>
    <scope>NUCLEOTIDE SEQUENCE [LARGE SCALE GENOMIC DNA]</scope>
    <source>
        <strain evidence="2">SYSU2018</strain>
    </source>
</reference>